<dbReference type="GO" id="GO:0003700">
    <property type="term" value="F:DNA-binding transcription factor activity"/>
    <property type="evidence" value="ECO:0007669"/>
    <property type="project" value="InterPro"/>
</dbReference>
<dbReference type="HOGENOM" id="CLU_119559_1_0_11"/>
<reference evidence="4" key="1">
    <citation type="submission" date="2010-03" db="EMBL/GenBank/DDBJ databases">
        <title>The complete chromosome of Tsukamurella paurometabola DSM 20162.</title>
        <authorList>
            <consortium name="US DOE Joint Genome Institute (JGI-PGF)"/>
            <person name="Lucas S."/>
            <person name="Copeland A."/>
            <person name="Lapidus A."/>
            <person name="Glavina del Rio T."/>
            <person name="Dalin E."/>
            <person name="Tice H."/>
            <person name="Bruce D."/>
            <person name="Goodwin L."/>
            <person name="Pitluck S."/>
            <person name="Kyrpides N."/>
            <person name="Mavromatis K."/>
            <person name="Ivanova N."/>
            <person name="Mikhailova N."/>
            <person name="Munk A.C."/>
            <person name="Brettin T."/>
            <person name="Detter J.C."/>
            <person name="Tapia R."/>
            <person name="Han C."/>
            <person name="Larimer F."/>
            <person name="Land M."/>
            <person name="Hauser L."/>
            <person name="Markowitz V."/>
            <person name="Cheng J.-F."/>
            <person name="Hugenholtz P."/>
            <person name="Woyke T."/>
            <person name="Wu D."/>
            <person name="Jando M."/>
            <person name="Brambilla E."/>
            <person name="Klenk H.-P."/>
            <person name="Eisen J.A."/>
        </authorList>
    </citation>
    <scope>NUCLEOTIDE SEQUENCE [LARGE SCALE GENOMIC DNA]</scope>
    <source>
        <strain evidence="4">ATCC 8368 / DSM 20162 / CCUG 35730 / CIP 100753 / JCM 10117 / KCTC 9821 / NBRC 16120 / NCIMB 702349 / NCTC 13040</strain>
    </source>
</reference>
<dbReference type="SUPFAM" id="SSF46785">
    <property type="entry name" value="Winged helix' DNA-binding domain"/>
    <property type="match status" value="1"/>
</dbReference>
<reference evidence="3 4" key="2">
    <citation type="journal article" date="2011" name="Stand. Genomic Sci.">
        <title>Complete genome sequence of Tsukamurella paurometabola type strain (no. 33).</title>
        <authorList>
            <person name="Munk A.C."/>
            <person name="Lapidus A."/>
            <person name="Lucas S."/>
            <person name="Nolan M."/>
            <person name="Tice H."/>
            <person name="Cheng J.F."/>
            <person name="Del Rio T.G."/>
            <person name="Goodwin L."/>
            <person name="Pitluck S."/>
            <person name="Liolios K."/>
            <person name="Huntemann M."/>
            <person name="Ivanova N."/>
            <person name="Mavromatis K."/>
            <person name="Mikhailova N."/>
            <person name="Pati A."/>
            <person name="Chen A."/>
            <person name="Palaniappan K."/>
            <person name="Tapia R."/>
            <person name="Han C."/>
            <person name="Land M."/>
            <person name="Hauser L."/>
            <person name="Chang Y.J."/>
            <person name="Jeffries C.D."/>
            <person name="Brettin T."/>
            <person name="Yasawong M."/>
            <person name="Brambilla E.M."/>
            <person name="Rohde M."/>
            <person name="Sikorski J."/>
            <person name="Goker M."/>
            <person name="Detter J.C."/>
            <person name="Woyke T."/>
            <person name="Bristow J."/>
            <person name="Eisen J.A."/>
            <person name="Markowitz V."/>
            <person name="Hugenholtz P."/>
            <person name="Kyrpides N.C."/>
            <person name="Klenk H.P."/>
        </authorList>
    </citation>
    <scope>NUCLEOTIDE SEQUENCE [LARGE SCALE GENOMIC DNA]</scope>
    <source>
        <strain evidence="4">ATCC 8368 / DSM 20162 / CCUG 35730 / CIP 100753 / JCM 10117 / KCTC 9821 / NBRC 16120 / NCIMB 702349 / NCTC 13040</strain>
    </source>
</reference>
<evidence type="ECO:0000313" key="3">
    <source>
        <dbReference type="EMBL" id="ADG76962.1"/>
    </source>
</evidence>
<dbReference type="Pfam" id="PF24038">
    <property type="entry name" value="DUF7347"/>
    <property type="match status" value="1"/>
</dbReference>
<dbReference type="STRING" id="521096.Tpau_0317"/>
<evidence type="ECO:0000259" key="2">
    <source>
        <dbReference type="SMART" id="SM00418"/>
    </source>
</evidence>
<gene>
    <name evidence="3" type="ordered locus">Tpau_0317</name>
</gene>
<dbReference type="CDD" id="cd00090">
    <property type="entry name" value="HTH_ARSR"/>
    <property type="match status" value="1"/>
</dbReference>
<evidence type="ECO:0000256" key="1">
    <source>
        <dbReference type="SAM" id="Coils"/>
    </source>
</evidence>
<dbReference type="InterPro" id="IPR055771">
    <property type="entry name" value="DUF7347"/>
</dbReference>
<dbReference type="KEGG" id="tpr:Tpau_0317"/>
<feature type="domain" description="HTH arsR-type" evidence="2">
    <location>
        <begin position="58"/>
        <end position="134"/>
    </location>
</feature>
<dbReference type="AlphaFoldDB" id="D5URA9"/>
<accession>D5URA9</accession>
<dbReference type="Proteomes" id="UP000001213">
    <property type="component" value="Chromosome"/>
</dbReference>
<keyword evidence="1" id="KW-0175">Coiled coil</keyword>
<proteinExistence type="predicted"/>
<dbReference type="InterPro" id="IPR001845">
    <property type="entry name" value="HTH_ArsR_DNA-bd_dom"/>
</dbReference>
<dbReference type="EMBL" id="CP001966">
    <property type="protein sequence ID" value="ADG76962.1"/>
    <property type="molecule type" value="Genomic_DNA"/>
</dbReference>
<dbReference type="eggNOG" id="COG0640">
    <property type="taxonomic scope" value="Bacteria"/>
</dbReference>
<organism evidence="3 4">
    <name type="scientific">Tsukamurella paurometabola (strain ATCC 8368 / DSM 20162 / CCUG 35730 / CIP 100753 / JCM 10117 / KCTC 9821 / NBRC 16120 / NCIMB 702349 / NCTC 13040)</name>
    <name type="common">Corynebacterium paurometabolum</name>
    <dbReference type="NCBI Taxonomy" id="521096"/>
    <lineage>
        <taxon>Bacteria</taxon>
        <taxon>Bacillati</taxon>
        <taxon>Actinomycetota</taxon>
        <taxon>Actinomycetes</taxon>
        <taxon>Mycobacteriales</taxon>
        <taxon>Tsukamurellaceae</taxon>
        <taxon>Tsukamurella</taxon>
    </lineage>
</organism>
<dbReference type="RefSeq" id="WP_013125008.1">
    <property type="nucleotide sequence ID" value="NC_014158.1"/>
</dbReference>
<dbReference type="InterPro" id="IPR036390">
    <property type="entry name" value="WH_DNA-bd_sf"/>
</dbReference>
<dbReference type="InterPro" id="IPR011991">
    <property type="entry name" value="ArsR-like_HTH"/>
</dbReference>
<keyword evidence="4" id="KW-1185">Reference proteome</keyword>
<evidence type="ECO:0000313" key="4">
    <source>
        <dbReference type="Proteomes" id="UP000001213"/>
    </source>
</evidence>
<protein>
    <submittedName>
        <fullName evidence="3">Regulatory protein ArsR</fullName>
    </submittedName>
</protein>
<name>D5URA9_TSUPD</name>
<dbReference type="InterPro" id="IPR036388">
    <property type="entry name" value="WH-like_DNA-bd_sf"/>
</dbReference>
<dbReference type="Gene3D" id="1.10.10.10">
    <property type="entry name" value="Winged helix-like DNA-binding domain superfamily/Winged helix DNA-binding domain"/>
    <property type="match status" value="1"/>
</dbReference>
<feature type="coiled-coil region" evidence="1">
    <location>
        <begin position="2"/>
        <end position="29"/>
    </location>
</feature>
<sequence length="143" mass="15197">MSSESSSDLQEVNARLEAIEQRLHALEASGDAKIVSSLRTPPDDAASSTELPLVRISNFFSAIGNPTRLSIIRALAEGAKTPAEILSAVEIESKGKMYHHLRTLTGTSILARTAGGAYQISSDYMARVIAEMSAVALEVTASH</sequence>
<dbReference type="SMART" id="SM00418">
    <property type="entry name" value="HTH_ARSR"/>
    <property type="match status" value="1"/>
</dbReference>